<sequence length="371" mass="41415">MRGRGRGRGGGMSRGPARVFVPHIPFDFAMCEQAFPRVKPEPNDDEFTQALVKRSQELTASPQNQTMILSMVTKVTNALDSLVVAPPSDFQSQIDEYRQVGSFKKGTMMVGNNIADVAIILKTLPTKESVQQLAEKILENINKSDPSENFTIVQTDAGFELKASDCMVNILIATVPQNMRKLEPNVHLDQRVLQATLAAIRHVRWFEENAFHTSVKMLVRLLKDLSRRFEGFRPLTPWIIDLLAHHAVMTNPNRQALPINQAFRRFLQLLSSGFFLPGSAGIVDPCESGNVRVHTVMTLEEQDKVCYTAQTLLRILAHGGYKRILGLEGDASVATEVSVWNGVVVTPSDRAYEKPDTKDEVEEDSMEVAQE</sequence>
<dbReference type="Pfam" id="PF20965">
    <property type="entry name" value="DZF_C"/>
    <property type="match status" value="1"/>
</dbReference>
<dbReference type="InterPro" id="IPR006561">
    <property type="entry name" value="DZF_dom"/>
</dbReference>
<comment type="subcellular location">
    <subcellularLocation>
        <location evidence="1">Nucleus</location>
    </subcellularLocation>
</comment>
<dbReference type="SUPFAM" id="SSF81301">
    <property type="entry name" value="Nucleotidyltransferase"/>
    <property type="match status" value="1"/>
</dbReference>
<dbReference type="PANTHER" id="PTHR46447">
    <property type="entry name" value="INTERLEUKIN ENHANCER-BINDING FACTOR"/>
    <property type="match status" value="1"/>
</dbReference>
<keyword evidence="3" id="KW-0238">DNA-binding</keyword>
<gene>
    <name evidence="9" type="primary">Ilf2</name>
</gene>
<dbReference type="InterPro" id="IPR043519">
    <property type="entry name" value="NT_sf"/>
</dbReference>
<dbReference type="InterPro" id="IPR049402">
    <property type="entry name" value="DZF_dom_C"/>
</dbReference>
<evidence type="ECO:0000259" key="8">
    <source>
        <dbReference type="PROSITE" id="PS51703"/>
    </source>
</evidence>
<dbReference type="FunFam" id="3.30.460.10:FF:000058">
    <property type="entry name" value="Interleukin enhancer-binding factor 2"/>
    <property type="match status" value="1"/>
</dbReference>
<accession>A0A6F9DEK4</accession>
<dbReference type="InterPro" id="IPR052134">
    <property type="entry name" value="ILF2"/>
</dbReference>
<evidence type="ECO:0000256" key="7">
    <source>
        <dbReference type="SAM" id="MobiDB-lite"/>
    </source>
</evidence>
<protein>
    <submittedName>
        <fullName evidence="9">NF45 protein</fullName>
    </submittedName>
</protein>
<dbReference type="GO" id="GO:0003725">
    <property type="term" value="F:double-stranded RNA binding"/>
    <property type="evidence" value="ECO:0007669"/>
    <property type="project" value="TreeGrafter"/>
</dbReference>
<keyword evidence="6" id="KW-0539">Nucleus</keyword>
<evidence type="ECO:0000256" key="2">
    <source>
        <dbReference type="ARBA" id="ARBA00023015"/>
    </source>
</evidence>
<dbReference type="Gene3D" id="1.10.1410.40">
    <property type="match status" value="1"/>
</dbReference>
<dbReference type="Pfam" id="PF07528">
    <property type="entry name" value="DZF_N"/>
    <property type="match status" value="1"/>
</dbReference>
<dbReference type="PANTHER" id="PTHR46447:SF1">
    <property type="entry name" value="INTERLEUKIN ENHANCER-BINDING FACTOR 2"/>
    <property type="match status" value="1"/>
</dbReference>
<evidence type="ECO:0000256" key="3">
    <source>
        <dbReference type="ARBA" id="ARBA00023125"/>
    </source>
</evidence>
<evidence type="ECO:0000256" key="4">
    <source>
        <dbReference type="ARBA" id="ARBA00023159"/>
    </source>
</evidence>
<feature type="region of interest" description="Disordered" evidence="7">
    <location>
        <begin position="351"/>
        <end position="371"/>
    </location>
</feature>
<dbReference type="GO" id="GO:0071013">
    <property type="term" value="C:catalytic step 2 spliceosome"/>
    <property type="evidence" value="ECO:0007669"/>
    <property type="project" value="TreeGrafter"/>
</dbReference>
<keyword evidence="4" id="KW-0010">Activator</keyword>
<dbReference type="PROSITE" id="PS51703">
    <property type="entry name" value="DZF"/>
    <property type="match status" value="1"/>
</dbReference>
<dbReference type="GO" id="GO:0045893">
    <property type="term" value="P:positive regulation of DNA-templated transcription"/>
    <property type="evidence" value="ECO:0007669"/>
    <property type="project" value="TreeGrafter"/>
</dbReference>
<proteinExistence type="evidence at transcript level"/>
<evidence type="ECO:0000256" key="1">
    <source>
        <dbReference type="ARBA" id="ARBA00004123"/>
    </source>
</evidence>
<keyword evidence="2" id="KW-0805">Transcription regulation</keyword>
<feature type="compositionally biased region" description="Acidic residues" evidence="7">
    <location>
        <begin position="359"/>
        <end position="371"/>
    </location>
</feature>
<reference evidence="9" key="1">
    <citation type="submission" date="2020-04" db="EMBL/GenBank/DDBJ databases">
        <authorList>
            <person name="Neveu A P."/>
        </authorList>
    </citation>
    <scope>NUCLEOTIDE SEQUENCE</scope>
    <source>
        <tissue evidence="9">Whole embryo</tissue>
    </source>
</reference>
<dbReference type="SMART" id="SM00572">
    <property type="entry name" value="DZF"/>
    <property type="match status" value="1"/>
</dbReference>
<evidence type="ECO:0000313" key="9">
    <source>
        <dbReference type="EMBL" id="CAB3256020.1"/>
    </source>
</evidence>
<dbReference type="EMBL" id="LR785970">
    <property type="protein sequence ID" value="CAB3256020.1"/>
    <property type="molecule type" value="mRNA"/>
</dbReference>
<dbReference type="GO" id="GO:0003677">
    <property type="term" value="F:DNA binding"/>
    <property type="evidence" value="ECO:0007669"/>
    <property type="project" value="UniProtKB-KW"/>
</dbReference>
<evidence type="ECO:0000256" key="5">
    <source>
        <dbReference type="ARBA" id="ARBA00023163"/>
    </source>
</evidence>
<organism evidence="9">
    <name type="scientific">Phallusia mammillata</name>
    <dbReference type="NCBI Taxonomy" id="59560"/>
    <lineage>
        <taxon>Eukaryota</taxon>
        <taxon>Metazoa</taxon>
        <taxon>Chordata</taxon>
        <taxon>Tunicata</taxon>
        <taxon>Ascidiacea</taxon>
        <taxon>Phlebobranchia</taxon>
        <taxon>Ascidiidae</taxon>
        <taxon>Phallusia</taxon>
    </lineage>
</organism>
<evidence type="ECO:0000256" key="6">
    <source>
        <dbReference type="ARBA" id="ARBA00023242"/>
    </source>
</evidence>
<dbReference type="AlphaFoldDB" id="A0A6F9DEK4"/>
<feature type="domain" description="DZF" evidence="8">
    <location>
        <begin position="18"/>
        <end position="365"/>
    </location>
</feature>
<keyword evidence="5" id="KW-0804">Transcription</keyword>
<dbReference type="Gene3D" id="3.30.460.10">
    <property type="entry name" value="Beta Polymerase, domain 2"/>
    <property type="match status" value="1"/>
</dbReference>
<dbReference type="PROSITE" id="PS50152">
    <property type="entry name" value="25A_SYNTH_3"/>
    <property type="match status" value="1"/>
</dbReference>
<dbReference type="InterPro" id="IPR049401">
    <property type="entry name" value="DZF_dom_N"/>
</dbReference>
<name>A0A6F9DEK4_9ASCI</name>